<dbReference type="Proteomes" id="UP000683575">
    <property type="component" value="Chromosome"/>
</dbReference>
<keyword evidence="2" id="KW-1185">Reference proteome</keyword>
<protein>
    <submittedName>
        <fullName evidence="1">Uncharacterized protein</fullName>
    </submittedName>
</protein>
<sequence>MYGNETIARSQYLERVGEAEQLRRGHYLALARRSSRRAERAALQARLVLARSL</sequence>
<dbReference type="EMBL" id="CP077062">
    <property type="protein sequence ID" value="QWZ08588.1"/>
    <property type="molecule type" value="Genomic_DNA"/>
</dbReference>
<accession>A0A975Y0L1</accession>
<name>A0A975Y0L1_9ACTN</name>
<evidence type="ECO:0000313" key="2">
    <source>
        <dbReference type="Proteomes" id="UP000683575"/>
    </source>
</evidence>
<gene>
    <name evidence="1" type="ORF">KRR39_01585</name>
</gene>
<reference evidence="1" key="1">
    <citation type="submission" date="2021-06" db="EMBL/GenBank/DDBJ databases">
        <title>Complete genome sequence of Nocardioides sp. G188.</title>
        <authorList>
            <person name="Im W.-T."/>
        </authorList>
    </citation>
    <scope>NUCLEOTIDE SEQUENCE</scope>
    <source>
        <strain evidence="1">G188</strain>
    </source>
</reference>
<proteinExistence type="predicted"/>
<evidence type="ECO:0000313" key="1">
    <source>
        <dbReference type="EMBL" id="QWZ08588.1"/>
    </source>
</evidence>
<organism evidence="1 2">
    <name type="scientific">Nocardioides panacis</name>
    <dbReference type="NCBI Taxonomy" id="2849501"/>
    <lineage>
        <taxon>Bacteria</taxon>
        <taxon>Bacillati</taxon>
        <taxon>Actinomycetota</taxon>
        <taxon>Actinomycetes</taxon>
        <taxon>Propionibacteriales</taxon>
        <taxon>Nocardioidaceae</taxon>
        <taxon>Nocardioides</taxon>
    </lineage>
</organism>
<dbReference type="RefSeq" id="WP_216940122.1">
    <property type="nucleotide sequence ID" value="NZ_CP077062.1"/>
</dbReference>
<dbReference type="AlphaFoldDB" id="A0A975Y0L1"/>
<dbReference type="KEGG" id="nps:KRR39_01585"/>